<dbReference type="Proteomes" id="UP000584867">
    <property type="component" value="Unassembled WGS sequence"/>
</dbReference>
<dbReference type="Gene3D" id="3.40.1260.10">
    <property type="entry name" value="DsrEFH-like"/>
    <property type="match status" value="1"/>
</dbReference>
<dbReference type="PANTHER" id="PTHR37691:SF1">
    <property type="entry name" value="BLR3518 PROTEIN"/>
    <property type="match status" value="1"/>
</dbReference>
<evidence type="ECO:0000313" key="3">
    <source>
        <dbReference type="Proteomes" id="UP000584867"/>
    </source>
</evidence>
<dbReference type="EMBL" id="JACHIO010000005">
    <property type="protein sequence ID" value="MBB5063074.1"/>
    <property type="molecule type" value="Genomic_DNA"/>
</dbReference>
<dbReference type="Pfam" id="PF02635">
    <property type="entry name" value="DsrE"/>
    <property type="match status" value="1"/>
</dbReference>
<dbReference type="InterPro" id="IPR003787">
    <property type="entry name" value="Sulphur_relay_DsrE/F-like"/>
</dbReference>
<evidence type="ECO:0000256" key="1">
    <source>
        <dbReference type="SAM" id="SignalP"/>
    </source>
</evidence>
<accession>A0A7W7ZP04</accession>
<feature type="signal peptide" evidence="1">
    <location>
        <begin position="1"/>
        <end position="28"/>
    </location>
</feature>
<dbReference type="PANTHER" id="PTHR37691">
    <property type="entry name" value="BLR3518 PROTEIN"/>
    <property type="match status" value="1"/>
</dbReference>
<evidence type="ECO:0000313" key="2">
    <source>
        <dbReference type="EMBL" id="MBB5063074.1"/>
    </source>
</evidence>
<feature type="chain" id="PRO_5031416648" evidence="1">
    <location>
        <begin position="29"/>
        <end position="169"/>
    </location>
</feature>
<sequence length="169" mass="18431">MFKNRSFSAILIACLSLSLSSARGQNHAEPSLHVDIPVKLEKANVVFDIGHAVYLGDMPFVIGDLNLLANDFRDGNTKGQIVAVLHGDAAYFVLNDEAYNINRHVKTGNPYGTLIAGWMKQGVQVELCGATAQANHWGNADLISGVKVDTDAMIRVTQLEQQGYTLIYQ</sequence>
<dbReference type="InterPro" id="IPR027396">
    <property type="entry name" value="DsrEFH-like"/>
</dbReference>
<keyword evidence="1" id="KW-0732">Signal</keyword>
<dbReference type="SUPFAM" id="SSF75169">
    <property type="entry name" value="DsrEFH-like"/>
    <property type="match status" value="1"/>
</dbReference>
<name>A0A7W7ZP04_9BACT</name>
<organism evidence="2 3">
    <name type="scientific">Granulicella mallensis</name>
    <dbReference type="NCBI Taxonomy" id="940614"/>
    <lineage>
        <taxon>Bacteria</taxon>
        <taxon>Pseudomonadati</taxon>
        <taxon>Acidobacteriota</taxon>
        <taxon>Terriglobia</taxon>
        <taxon>Terriglobales</taxon>
        <taxon>Acidobacteriaceae</taxon>
        <taxon>Granulicella</taxon>
    </lineage>
</organism>
<comment type="caution">
    <text evidence="2">The sequence shown here is derived from an EMBL/GenBank/DDBJ whole genome shotgun (WGS) entry which is preliminary data.</text>
</comment>
<proteinExistence type="predicted"/>
<dbReference type="AlphaFoldDB" id="A0A7W7ZP04"/>
<protein>
    <submittedName>
        <fullName evidence="2">Intracellular sulfur oxidation DsrE/DsrF family protein</fullName>
    </submittedName>
</protein>
<reference evidence="2 3" key="1">
    <citation type="submission" date="2020-08" db="EMBL/GenBank/DDBJ databases">
        <title>Genomic Encyclopedia of Type Strains, Phase IV (KMG-V): Genome sequencing to study the core and pangenomes of soil and plant-associated prokaryotes.</title>
        <authorList>
            <person name="Whitman W."/>
        </authorList>
    </citation>
    <scope>NUCLEOTIDE SEQUENCE [LARGE SCALE GENOMIC DNA]</scope>
    <source>
        <strain evidence="2 3">X5P3</strain>
    </source>
</reference>
<gene>
    <name evidence="2" type="ORF">HDF15_001414</name>
</gene>
<dbReference type="RefSeq" id="WP_221314311.1">
    <property type="nucleotide sequence ID" value="NZ_JACHIO010000005.1"/>
</dbReference>